<dbReference type="FunFam" id="3.10.20.370:FF:000001">
    <property type="entry name" value="Retrovirus-related Pol polyprotein from transposon 17.6-like protein"/>
    <property type="match status" value="1"/>
</dbReference>
<evidence type="ECO:0000259" key="5">
    <source>
        <dbReference type="Pfam" id="PF17919"/>
    </source>
</evidence>
<evidence type="ECO:0000256" key="1">
    <source>
        <dbReference type="ARBA" id="ARBA00022722"/>
    </source>
</evidence>
<evidence type="ECO:0000256" key="4">
    <source>
        <dbReference type="ARBA" id="ARBA00023268"/>
    </source>
</evidence>
<dbReference type="InterPro" id="IPR041577">
    <property type="entry name" value="RT_RNaseH_2"/>
</dbReference>
<dbReference type="Pfam" id="PF17919">
    <property type="entry name" value="RT_RNaseH_2"/>
    <property type="match status" value="1"/>
</dbReference>
<keyword evidence="3" id="KW-0695">RNA-directed DNA polymerase</keyword>
<reference evidence="7" key="1">
    <citation type="submission" date="2017-02" db="UniProtKB">
        <authorList>
            <consortium name="WormBaseParasite"/>
        </authorList>
    </citation>
    <scope>IDENTIFICATION</scope>
</reference>
<dbReference type="AlphaFoldDB" id="A0A0N5CIC7"/>
<keyword evidence="1" id="KW-0540">Nuclease</keyword>
<proteinExistence type="predicted"/>
<protein>
    <submittedName>
        <fullName evidence="7">RT_RNaseH_2 domain-containing protein</fullName>
    </submittedName>
</protein>
<evidence type="ECO:0000256" key="2">
    <source>
        <dbReference type="ARBA" id="ARBA00022759"/>
    </source>
</evidence>
<evidence type="ECO:0000313" key="7">
    <source>
        <dbReference type="WBParaSite" id="SPAL_0001758100.1"/>
    </source>
</evidence>
<keyword evidence="6" id="KW-1185">Reference proteome</keyword>
<sequence>MMETVRDLEINDQIGKSKSAWASSVVMVKKKTGELRKVVDCNQLLRRFILGYATTAAPLTKLLSEKVDFKWTSEQDEAFEELQSKLKSAPILAAPDLSRSFIIHTDASEFAIGAVLLQESPEDNYPRIISCASRTLQDVEKRWQVVEKEALALVYAIKQFKYYIEGEVTDVYTDQRAVLAIKSPKENQTKLRRYQLALSAYNLN</sequence>
<evidence type="ECO:0000256" key="3">
    <source>
        <dbReference type="ARBA" id="ARBA00022918"/>
    </source>
</evidence>
<dbReference type="GO" id="GO:0004519">
    <property type="term" value="F:endonuclease activity"/>
    <property type="evidence" value="ECO:0007669"/>
    <property type="project" value="UniProtKB-KW"/>
</dbReference>
<keyword evidence="4" id="KW-0511">Multifunctional enzyme</keyword>
<dbReference type="WBParaSite" id="SPAL_0001758100.1">
    <property type="protein sequence ID" value="SPAL_0001758100.1"/>
    <property type="gene ID" value="SPAL_0001758100"/>
</dbReference>
<dbReference type="PANTHER" id="PTHR37984">
    <property type="entry name" value="PROTEIN CBG26694"/>
    <property type="match status" value="1"/>
</dbReference>
<keyword evidence="3" id="KW-0808">Transferase</keyword>
<dbReference type="GO" id="GO:0003964">
    <property type="term" value="F:RNA-directed DNA polymerase activity"/>
    <property type="evidence" value="ECO:0007669"/>
    <property type="project" value="UniProtKB-KW"/>
</dbReference>
<dbReference type="InterPro" id="IPR050951">
    <property type="entry name" value="Retrovirus_Pol_polyprotein"/>
</dbReference>
<dbReference type="SUPFAM" id="SSF56672">
    <property type="entry name" value="DNA/RNA polymerases"/>
    <property type="match status" value="1"/>
</dbReference>
<dbReference type="Gene3D" id="3.10.20.370">
    <property type="match status" value="1"/>
</dbReference>
<evidence type="ECO:0000313" key="6">
    <source>
        <dbReference type="Proteomes" id="UP000046392"/>
    </source>
</evidence>
<organism evidence="6 7">
    <name type="scientific">Strongyloides papillosus</name>
    <name type="common">Intestinal threadworm</name>
    <dbReference type="NCBI Taxonomy" id="174720"/>
    <lineage>
        <taxon>Eukaryota</taxon>
        <taxon>Metazoa</taxon>
        <taxon>Ecdysozoa</taxon>
        <taxon>Nematoda</taxon>
        <taxon>Chromadorea</taxon>
        <taxon>Rhabditida</taxon>
        <taxon>Tylenchina</taxon>
        <taxon>Panagrolaimomorpha</taxon>
        <taxon>Strongyloidoidea</taxon>
        <taxon>Strongyloididae</taxon>
        <taxon>Strongyloides</taxon>
    </lineage>
</organism>
<keyword evidence="3" id="KW-0548">Nucleotidyltransferase</keyword>
<name>A0A0N5CIC7_STREA</name>
<keyword evidence="2" id="KW-0378">Hydrolase</keyword>
<dbReference type="PANTHER" id="PTHR37984:SF5">
    <property type="entry name" value="PROTEIN NYNRIN-LIKE"/>
    <property type="match status" value="1"/>
</dbReference>
<keyword evidence="2" id="KW-0255">Endonuclease</keyword>
<feature type="domain" description="Reverse transcriptase/retrotransposon-derived protein RNase H-like" evidence="5">
    <location>
        <begin position="71"/>
        <end position="168"/>
    </location>
</feature>
<dbReference type="CDD" id="cd09274">
    <property type="entry name" value="RNase_HI_RT_Ty3"/>
    <property type="match status" value="1"/>
</dbReference>
<dbReference type="InterPro" id="IPR043128">
    <property type="entry name" value="Rev_trsase/Diguanyl_cyclase"/>
</dbReference>
<dbReference type="InterPro" id="IPR043502">
    <property type="entry name" value="DNA/RNA_pol_sf"/>
</dbReference>
<accession>A0A0N5CIC7</accession>
<dbReference type="Proteomes" id="UP000046392">
    <property type="component" value="Unplaced"/>
</dbReference>
<dbReference type="Gene3D" id="3.30.70.270">
    <property type="match status" value="1"/>
</dbReference>
<dbReference type="STRING" id="174720.A0A0N5CIC7"/>